<evidence type="ECO:0000313" key="2">
    <source>
        <dbReference type="RefSeq" id="XP_016472394.2"/>
    </source>
</evidence>
<evidence type="ECO:0000313" key="1">
    <source>
        <dbReference type="Proteomes" id="UP000790787"/>
    </source>
</evidence>
<dbReference type="GO" id="GO:0010073">
    <property type="term" value="P:meristem maintenance"/>
    <property type="evidence" value="ECO:0007669"/>
    <property type="project" value="InterPro"/>
</dbReference>
<sequence>MDAPIHPGPYSRELLVLQGDHRSAHIWDGELLSQTLRARRVDDLWDFLHDRVLHERVVHRLQATGFYRIIEIGRIQVDWAMITALIERWRPETHTFHLPIGEATVMLQDVEVLYGLPADGMAVSLPIAMRYMSRDHYLDMLHQLTGFRPQDEAASSGASGLALTPIRQHLELLHPDITDDTEKEYITHYTRLLLLLLFGGVLFPNTSGNLVSLRFLLHLQLLDELPYYN</sequence>
<reference evidence="2" key="2">
    <citation type="submission" date="2025-08" db="UniProtKB">
        <authorList>
            <consortium name="RefSeq"/>
        </authorList>
    </citation>
    <scope>IDENTIFICATION</scope>
    <source>
        <tissue evidence="2">Leaf</tissue>
    </source>
</reference>
<dbReference type="InterPro" id="IPR044824">
    <property type="entry name" value="MAIN-like"/>
</dbReference>
<keyword evidence="1" id="KW-1185">Reference proteome</keyword>
<dbReference type="RefSeq" id="XP_016472394.2">
    <property type="nucleotide sequence ID" value="XM_016616908.2"/>
</dbReference>
<reference evidence="1" key="1">
    <citation type="journal article" date="2014" name="Nat. Commun.">
        <title>The tobacco genome sequence and its comparison with those of tomato and potato.</title>
        <authorList>
            <person name="Sierro N."/>
            <person name="Battey J.N."/>
            <person name="Ouadi S."/>
            <person name="Bakaher N."/>
            <person name="Bovet L."/>
            <person name="Willig A."/>
            <person name="Goepfert S."/>
            <person name="Peitsch M.C."/>
            <person name="Ivanov N.V."/>
        </authorList>
    </citation>
    <scope>NUCLEOTIDE SEQUENCE [LARGE SCALE GENOMIC DNA]</scope>
</reference>
<organism evidence="1 2">
    <name type="scientific">Nicotiana tabacum</name>
    <name type="common">Common tobacco</name>
    <dbReference type="NCBI Taxonomy" id="4097"/>
    <lineage>
        <taxon>Eukaryota</taxon>
        <taxon>Viridiplantae</taxon>
        <taxon>Streptophyta</taxon>
        <taxon>Embryophyta</taxon>
        <taxon>Tracheophyta</taxon>
        <taxon>Spermatophyta</taxon>
        <taxon>Magnoliopsida</taxon>
        <taxon>eudicotyledons</taxon>
        <taxon>Gunneridae</taxon>
        <taxon>Pentapetalae</taxon>
        <taxon>asterids</taxon>
        <taxon>lamiids</taxon>
        <taxon>Solanales</taxon>
        <taxon>Solanaceae</taxon>
        <taxon>Nicotianoideae</taxon>
        <taxon>Nicotianeae</taxon>
        <taxon>Nicotiana</taxon>
    </lineage>
</organism>
<accession>A0A1S4A711</accession>
<dbReference type="AlphaFoldDB" id="A0A1S4A711"/>
<dbReference type="KEGG" id="nta:107794420"/>
<dbReference type="PANTHER" id="PTHR46033">
    <property type="entry name" value="PROTEIN MAIN-LIKE 2"/>
    <property type="match status" value="1"/>
</dbReference>
<dbReference type="PANTHER" id="PTHR46033:SF8">
    <property type="entry name" value="PROTEIN MAINTENANCE OF MERISTEMS-LIKE"/>
    <property type="match status" value="1"/>
</dbReference>
<name>A0A1S4A711_TOBAC</name>
<protein>
    <submittedName>
        <fullName evidence="2">Serine/threonine-protein phosphatase 7 long form homolog</fullName>
    </submittedName>
</protein>
<dbReference type="InterPro" id="IPR019557">
    <property type="entry name" value="AminoTfrase-like_pln_mobile"/>
</dbReference>
<dbReference type="OrthoDB" id="1937804at2759"/>
<dbReference type="PaxDb" id="4097-A0A1S4A711"/>
<dbReference type="Pfam" id="PF10536">
    <property type="entry name" value="PMD"/>
    <property type="match status" value="1"/>
</dbReference>
<dbReference type="Proteomes" id="UP000790787">
    <property type="component" value="Chromosome 1"/>
</dbReference>
<dbReference type="GeneID" id="107794420"/>
<proteinExistence type="predicted"/>
<gene>
    <name evidence="2" type="primary">LOC107794420</name>
</gene>
<dbReference type="RefSeq" id="XP_016472394.1">
    <property type="nucleotide sequence ID" value="XM_016616908.1"/>
</dbReference>